<feature type="transmembrane region" description="Helical" evidence="8">
    <location>
        <begin position="427"/>
        <end position="447"/>
    </location>
</feature>
<evidence type="ECO:0000313" key="10">
    <source>
        <dbReference type="EMBL" id="GAA5132442.1"/>
    </source>
</evidence>
<feature type="transmembrane region" description="Helical" evidence="8">
    <location>
        <begin position="274"/>
        <end position="296"/>
    </location>
</feature>
<evidence type="ECO:0000256" key="4">
    <source>
        <dbReference type="ARBA" id="ARBA00022692"/>
    </source>
</evidence>
<proteinExistence type="inferred from homology"/>
<sequence length="465" mass="48729">MDSLSFPFLSVGLASLLVGAGVVLASGSATVARPRAVVFALLSLAGFLAGGLEVIAVPGSPGLLDPLLPWLEADALNAVPMIFFGCLTLFFLLLAPKRDSDGRQLAGMLIIAFATLLAFAGGNLVVMVVGWWLAGLPFLLGLFGPLRGQRLAQGFLLASCIALTAAVVLLHNIEIQDLSHASVLAFSLLILAVILRKGITPFHSWLVSGFEHGPLLPTALLFNGHLGALLIARSEAVALPLTARHALDILCMAALVTALITSLRGCVEKKPRRLLAYICVSQASFILAGLATANAQGVTGALLHWLVVAAASSGLICIVRVIEVRVRDAADPSEHLGLAVRAPRLATFFLICSLALAGLPGTLGYCAEDLLFHGSLESHPWLGITLLLATAFNAIHLIRLFGLLFLGVLPKHVIDIPDALPRERWPLAACIVFLIAGGLAPTVVIAWRAPAARAMTEAIGAKSAH</sequence>
<feature type="domain" description="NADH:quinone oxidoreductase/Mrp antiporter transmembrane" evidence="9">
    <location>
        <begin position="149"/>
        <end position="391"/>
    </location>
</feature>
<feature type="transmembrane region" description="Helical" evidence="8">
    <location>
        <begin position="107"/>
        <end position="134"/>
    </location>
</feature>
<evidence type="ECO:0000313" key="11">
    <source>
        <dbReference type="Proteomes" id="UP001499852"/>
    </source>
</evidence>
<evidence type="ECO:0000259" key="9">
    <source>
        <dbReference type="Pfam" id="PF00361"/>
    </source>
</evidence>
<dbReference type="PANTHER" id="PTHR42703:SF1">
    <property type="entry name" value="NA(+)_H(+) ANTIPORTER SUBUNIT D1"/>
    <property type="match status" value="1"/>
</dbReference>
<dbReference type="InterPro" id="IPR001750">
    <property type="entry name" value="ND/Mrp_TM"/>
</dbReference>
<feature type="transmembrane region" description="Helical" evidence="8">
    <location>
        <begin position="6"/>
        <end position="25"/>
    </location>
</feature>
<dbReference type="PANTHER" id="PTHR42703">
    <property type="entry name" value="NADH DEHYDROGENASE"/>
    <property type="match status" value="1"/>
</dbReference>
<evidence type="ECO:0000256" key="5">
    <source>
        <dbReference type="ARBA" id="ARBA00022989"/>
    </source>
</evidence>
<evidence type="ECO:0000256" key="1">
    <source>
        <dbReference type="ARBA" id="ARBA00004651"/>
    </source>
</evidence>
<feature type="transmembrane region" description="Helical" evidence="8">
    <location>
        <begin position="77"/>
        <end position="95"/>
    </location>
</feature>
<dbReference type="Proteomes" id="UP001499852">
    <property type="component" value="Unassembled WGS sequence"/>
</dbReference>
<evidence type="ECO:0000256" key="7">
    <source>
        <dbReference type="RuleBase" id="RU000320"/>
    </source>
</evidence>
<keyword evidence="3" id="KW-1003">Cell membrane</keyword>
<evidence type="ECO:0000256" key="6">
    <source>
        <dbReference type="ARBA" id="ARBA00023136"/>
    </source>
</evidence>
<feature type="transmembrane region" description="Helical" evidence="8">
    <location>
        <begin position="37"/>
        <end position="57"/>
    </location>
</feature>
<evidence type="ECO:0000256" key="3">
    <source>
        <dbReference type="ARBA" id="ARBA00022475"/>
    </source>
</evidence>
<comment type="caution">
    <text evidence="10">The sequence shown here is derived from an EMBL/GenBank/DDBJ whole genome shotgun (WGS) entry which is preliminary data.</text>
</comment>
<protein>
    <recommendedName>
        <fullName evidence="9">NADH:quinone oxidoreductase/Mrp antiporter transmembrane domain-containing protein</fullName>
    </recommendedName>
</protein>
<reference evidence="11" key="1">
    <citation type="journal article" date="2019" name="Int. J. Syst. Evol. Microbiol.">
        <title>The Global Catalogue of Microorganisms (GCM) 10K type strain sequencing project: providing services to taxonomists for standard genome sequencing and annotation.</title>
        <authorList>
            <consortium name="The Broad Institute Genomics Platform"/>
            <consortium name="The Broad Institute Genome Sequencing Center for Infectious Disease"/>
            <person name="Wu L."/>
            <person name="Ma J."/>
        </authorList>
    </citation>
    <scope>NUCLEOTIDE SEQUENCE [LARGE SCALE GENOMIC DNA]</scope>
    <source>
        <strain evidence="11">JCM 18053</strain>
    </source>
</reference>
<keyword evidence="5 8" id="KW-1133">Transmembrane helix</keyword>
<feature type="transmembrane region" description="Helical" evidence="8">
    <location>
        <begin position="154"/>
        <end position="171"/>
    </location>
</feature>
<dbReference type="RefSeq" id="WP_345734378.1">
    <property type="nucleotide sequence ID" value="NZ_BAABIA010000001.1"/>
</dbReference>
<feature type="transmembrane region" description="Helical" evidence="8">
    <location>
        <begin position="381"/>
        <end position="406"/>
    </location>
</feature>
<dbReference type="EMBL" id="BAABIA010000001">
    <property type="protein sequence ID" value="GAA5132442.1"/>
    <property type="molecule type" value="Genomic_DNA"/>
</dbReference>
<feature type="transmembrane region" description="Helical" evidence="8">
    <location>
        <begin position="342"/>
        <end position="361"/>
    </location>
</feature>
<feature type="transmembrane region" description="Helical" evidence="8">
    <location>
        <begin position="246"/>
        <end position="267"/>
    </location>
</feature>
<comment type="similarity">
    <text evidence="2">Belongs to the CPA3 antiporters (TC 2.A.63) subunit D family.</text>
</comment>
<keyword evidence="6 8" id="KW-0472">Membrane</keyword>
<feature type="transmembrane region" description="Helical" evidence="8">
    <location>
        <begin position="302"/>
        <end position="322"/>
    </location>
</feature>
<feature type="transmembrane region" description="Helical" evidence="8">
    <location>
        <begin position="178"/>
        <end position="195"/>
    </location>
</feature>
<organism evidence="10 11">
    <name type="scientific">Prosthecobacter algae</name>
    <dbReference type="NCBI Taxonomy" id="1144682"/>
    <lineage>
        <taxon>Bacteria</taxon>
        <taxon>Pseudomonadati</taxon>
        <taxon>Verrucomicrobiota</taxon>
        <taxon>Verrucomicrobiia</taxon>
        <taxon>Verrucomicrobiales</taxon>
        <taxon>Verrucomicrobiaceae</taxon>
        <taxon>Prosthecobacter</taxon>
    </lineage>
</organism>
<evidence type="ECO:0000256" key="2">
    <source>
        <dbReference type="ARBA" id="ARBA00005346"/>
    </source>
</evidence>
<name>A0ABP9NRB6_9BACT</name>
<gene>
    <name evidence="10" type="ORF">GCM10023213_00660</name>
</gene>
<accession>A0ABP9NRB6</accession>
<keyword evidence="4 7" id="KW-0812">Transmembrane</keyword>
<dbReference type="InterPro" id="IPR050586">
    <property type="entry name" value="CPA3_Na-H_Antiporter_D"/>
</dbReference>
<comment type="subcellular location">
    <subcellularLocation>
        <location evidence="1">Cell membrane</location>
        <topology evidence="1">Multi-pass membrane protein</topology>
    </subcellularLocation>
    <subcellularLocation>
        <location evidence="7">Membrane</location>
        <topology evidence="7">Multi-pass membrane protein</topology>
    </subcellularLocation>
</comment>
<dbReference type="Pfam" id="PF00361">
    <property type="entry name" value="Proton_antipo_M"/>
    <property type="match status" value="1"/>
</dbReference>
<keyword evidence="11" id="KW-1185">Reference proteome</keyword>
<evidence type="ECO:0000256" key="8">
    <source>
        <dbReference type="SAM" id="Phobius"/>
    </source>
</evidence>